<gene>
    <name evidence="2" type="ORF">D8Y22_13880</name>
</gene>
<feature type="domain" description="DUF6036" evidence="1">
    <location>
        <begin position="14"/>
        <end position="173"/>
    </location>
</feature>
<evidence type="ECO:0000259" key="1">
    <source>
        <dbReference type="Pfam" id="PF19502"/>
    </source>
</evidence>
<name>A0A4S3TNX5_9EURY</name>
<dbReference type="InterPro" id="IPR045792">
    <property type="entry name" value="DUF6036"/>
</dbReference>
<comment type="caution">
    <text evidence="2">The sequence shown here is derived from an EMBL/GenBank/DDBJ whole genome shotgun (WGS) entry which is preliminary data.</text>
</comment>
<dbReference type="Pfam" id="PF19502">
    <property type="entry name" value="DUF6036"/>
    <property type="match status" value="1"/>
</dbReference>
<sequence length="281" mass="32140">MSSRERFGRNYIEAELREIANHLQTDVDAYLIGGGAMSLHEPSLKDTTKDIDLVVVDEAALRRLMGVLDDLGYEEVTDLGEEYDRLGARHCVRNDAGCQFDVFYRQIADKLYFSDGMQARSEAFLSDESFSVGLVSFEDIFLFKAVAERPDDIGDMATLVQTDLDFDVIEDEIERQVDLLGGEQFVTVISESLERLDQNEGIQTPLDDVVREYYQRYMNGYELRLQLDEDTATSVSELASTLDVSEEEIERRYEYLEQYGFVVRTSEGIRDTGKRDAFQRS</sequence>
<accession>A0A4S3TNX5</accession>
<dbReference type="InterPro" id="IPR043519">
    <property type="entry name" value="NT_sf"/>
</dbReference>
<protein>
    <recommendedName>
        <fullName evidence="1">DUF6036 domain-containing protein</fullName>
    </recommendedName>
</protein>
<organism evidence="2 3">
    <name type="scientific">Salinadaptatus halalkaliphilus</name>
    <dbReference type="NCBI Taxonomy" id="2419781"/>
    <lineage>
        <taxon>Archaea</taxon>
        <taxon>Methanobacteriati</taxon>
        <taxon>Methanobacteriota</taxon>
        <taxon>Stenosarchaea group</taxon>
        <taxon>Halobacteria</taxon>
        <taxon>Halobacteriales</taxon>
        <taxon>Natrialbaceae</taxon>
        <taxon>Salinadaptatus</taxon>
    </lineage>
</organism>
<dbReference type="Proteomes" id="UP000318864">
    <property type="component" value="Unassembled WGS sequence"/>
</dbReference>
<dbReference type="AlphaFoldDB" id="A0A4S3TNX5"/>
<dbReference type="RefSeq" id="WP_141465280.1">
    <property type="nucleotide sequence ID" value="NZ_RBZW01000036.1"/>
</dbReference>
<dbReference type="SUPFAM" id="SSF81301">
    <property type="entry name" value="Nucleotidyltransferase"/>
    <property type="match status" value="1"/>
</dbReference>
<dbReference type="OrthoDB" id="12113at2157"/>
<reference evidence="2 3" key="1">
    <citation type="submission" date="2018-10" db="EMBL/GenBank/DDBJ databases">
        <title>Natronolimnobius sp. XQ-INN 246 isolated from Inner Mongolia Autonomous Region of China.</title>
        <authorList>
            <person name="Xue Q."/>
        </authorList>
    </citation>
    <scope>NUCLEOTIDE SEQUENCE [LARGE SCALE GENOMIC DNA]</scope>
    <source>
        <strain evidence="2 3">XQ-INN 246</strain>
    </source>
</reference>
<proteinExistence type="predicted"/>
<evidence type="ECO:0000313" key="3">
    <source>
        <dbReference type="Proteomes" id="UP000318864"/>
    </source>
</evidence>
<keyword evidence="3" id="KW-1185">Reference proteome</keyword>
<dbReference type="Gene3D" id="3.30.460.40">
    <property type="match status" value="1"/>
</dbReference>
<evidence type="ECO:0000313" key="2">
    <source>
        <dbReference type="EMBL" id="THE64268.1"/>
    </source>
</evidence>
<dbReference type="EMBL" id="RBZW01000036">
    <property type="protein sequence ID" value="THE64268.1"/>
    <property type="molecule type" value="Genomic_DNA"/>
</dbReference>